<gene>
    <name evidence="24" type="ORF">SKAU_G00006420</name>
</gene>
<evidence type="ECO:0000259" key="23">
    <source>
        <dbReference type="PROSITE" id="PS51184"/>
    </source>
</evidence>
<keyword evidence="14" id="KW-0090">Biological rhythms</keyword>
<feature type="region of interest" description="Disordered" evidence="19">
    <location>
        <begin position="1379"/>
        <end position="1461"/>
    </location>
</feature>
<evidence type="ECO:0000313" key="24">
    <source>
        <dbReference type="EMBL" id="KAJ8379864.1"/>
    </source>
</evidence>
<evidence type="ECO:0000256" key="12">
    <source>
        <dbReference type="ARBA" id="ARBA00023004"/>
    </source>
</evidence>
<dbReference type="GO" id="GO:0003677">
    <property type="term" value="F:DNA binding"/>
    <property type="evidence" value="ECO:0007669"/>
    <property type="project" value="InterPro"/>
</dbReference>
<evidence type="ECO:0000256" key="9">
    <source>
        <dbReference type="ARBA" id="ARBA00022853"/>
    </source>
</evidence>
<evidence type="ECO:0000256" key="1">
    <source>
        <dbReference type="ARBA" id="ARBA00001954"/>
    </source>
</evidence>
<feature type="compositionally biased region" description="Basic and acidic residues" evidence="19">
    <location>
        <begin position="1399"/>
        <end position="1426"/>
    </location>
</feature>
<keyword evidence="12" id="KW-0408">Iron</keyword>
<name>A0A9Q1G949_SYNKA</name>
<dbReference type="Pfam" id="PF02928">
    <property type="entry name" value="zf-C5HC2"/>
    <property type="match status" value="1"/>
</dbReference>
<feature type="domain" description="JmjN" evidence="22">
    <location>
        <begin position="15"/>
        <end position="56"/>
    </location>
</feature>
<dbReference type="PROSITE" id="PS50016">
    <property type="entry name" value="ZF_PHD_2"/>
    <property type="match status" value="3"/>
</dbReference>
<feature type="region of interest" description="Disordered" evidence="19">
    <location>
        <begin position="1286"/>
        <end position="1326"/>
    </location>
</feature>
<evidence type="ECO:0000256" key="10">
    <source>
        <dbReference type="ARBA" id="ARBA00022964"/>
    </source>
</evidence>
<dbReference type="InterPro" id="IPR047979">
    <property type="entry name" value="KDM5B_PHD3"/>
</dbReference>
<dbReference type="Proteomes" id="UP001152622">
    <property type="component" value="Chromosome 1"/>
</dbReference>
<feature type="domain" description="PHD-type" evidence="20">
    <location>
        <begin position="1181"/>
        <end position="1234"/>
    </location>
</feature>
<evidence type="ECO:0000256" key="4">
    <source>
        <dbReference type="ARBA" id="ARBA00012902"/>
    </source>
</evidence>
<feature type="region of interest" description="Disordered" evidence="19">
    <location>
        <begin position="202"/>
        <end position="301"/>
    </location>
</feature>
<dbReference type="InterPro" id="IPR019786">
    <property type="entry name" value="Zinc_finger_PHD-type_CS"/>
</dbReference>
<dbReference type="InterPro" id="IPR013637">
    <property type="entry name" value="Lys_sp_deMease-like_dom"/>
</dbReference>
<dbReference type="EC" id="1.14.11.67" evidence="4"/>
<keyword evidence="11" id="KW-0560">Oxidoreductase</keyword>
<evidence type="ECO:0000259" key="21">
    <source>
        <dbReference type="PROSITE" id="PS51011"/>
    </source>
</evidence>
<dbReference type="InterPro" id="IPR047981">
    <property type="entry name" value="KDM5B_ARID"/>
</dbReference>
<dbReference type="CDD" id="cd15515">
    <property type="entry name" value="PHD1_KDM5A_like"/>
    <property type="match status" value="1"/>
</dbReference>
<evidence type="ECO:0000256" key="14">
    <source>
        <dbReference type="ARBA" id="ARBA00023108"/>
    </source>
</evidence>
<dbReference type="PROSITE" id="PS51011">
    <property type="entry name" value="ARID"/>
    <property type="match status" value="1"/>
</dbReference>
<dbReference type="FunFam" id="3.30.40.10:FF:000023">
    <property type="entry name" value="Lysine (K)-specific demethylase 5A"/>
    <property type="match status" value="1"/>
</dbReference>
<dbReference type="InterPro" id="IPR019787">
    <property type="entry name" value="Znf_PHD-finger"/>
</dbReference>
<dbReference type="InterPro" id="IPR003349">
    <property type="entry name" value="JmjN"/>
</dbReference>
<dbReference type="Gene3D" id="1.10.150.60">
    <property type="entry name" value="ARID DNA-binding domain"/>
    <property type="match status" value="1"/>
</dbReference>
<evidence type="ECO:0000256" key="5">
    <source>
        <dbReference type="ARBA" id="ARBA00022723"/>
    </source>
</evidence>
<feature type="domain" description="PHD-type" evidence="20">
    <location>
        <begin position="1482"/>
        <end position="1536"/>
    </location>
</feature>
<dbReference type="Pfam" id="PF08429">
    <property type="entry name" value="PLU-1"/>
    <property type="match status" value="1"/>
</dbReference>
<proteinExistence type="inferred from homology"/>
<evidence type="ECO:0000259" key="22">
    <source>
        <dbReference type="PROSITE" id="PS51183"/>
    </source>
</evidence>
<accession>A0A9Q1G949</accession>
<keyword evidence="13" id="KW-0805">Transcription regulation</keyword>
<feature type="domain" description="ARID" evidence="21">
    <location>
        <begin position="80"/>
        <end position="170"/>
    </location>
</feature>
<keyword evidence="8" id="KW-0862">Zinc</keyword>
<evidence type="ECO:0000256" key="18">
    <source>
        <dbReference type="PROSITE-ProRule" id="PRU00146"/>
    </source>
</evidence>
<dbReference type="GO" id="GO:0000785">
    <property type="term" value="C:chromatin"/>
    <property type="evidence" value="ECO:0007669"/>
    <property type="project" value="TreeGrafter"/>
</dbReference>
<sequence>MTQPRSEEFIPPPECPVFEPSWEEFADPFAFINKIRPIAEKTGICKVRPPPDWQPPFACDVDRLHFTPRIQRLNELEAQTRVKLNFLDQIAKFWELQGCPLKIPHVERKILDLYQLNKLVAEEGGFHTVCRERRWTKIATSLGFAPGKAVGSHLRAHYERVLYPYNLFQAGANLLTPELASKLKHLAAPADNKYIQKAALSSHAQDQEYGPHALPQRQVSQPAESCGPARRAKRMGGQGRCAKAGPGEPCANRPNLRRRMGSLVAKPEPEKPSPVLVKEEPSEPRERMNKPERARSENNNSAPALSIVDMYVCQVCGSGSEEDRLLLCDGCDDSYHTFCLIPPLSDVPKGDWRCPKCLAQECSKTQDAFGFEQAYRDYSLRAFGDMADSFKSDYFNMPVHMVPTELVEKEFWRLVSTIEEDVTVEYGADIASRDFGSGFPVRNGRFKVAPEDEDYLTCGWNLNNMPVMDASVLTHVTADICGMKLPWLYVGMCFSSFCWHIEDHWSYSINYLHWGEPKTWYGAPGYAADLLEEVMKKLAPELFLSQPDLLHQLVTIMNPNTLMAHGVPIYRTNQCAGEFVITFPRAYHSGFNQGFNFAEAVNFCTVDWMPMGRQCVDHYRMLNRYCVFSHDELICKMAAKADSLDVVLASAVQKDMTVMIREEKELRDQVRKLGVVHSLQVEYDLLPDEERQCARCRTTCYLSALTCPCSPDALVCLHHIQDLCSCPVTEYTLHYRFTLDDLYPMMNAICLRAESYDGWASHVTEILEAKLDKKKSLAEFRALIQESEAKAFPDNDLLRHLRLVTQDAGKCASVAQQLLNGKRQTRSRCGGGKCQNQLTAEELRSFVRQLYNLPCSIRQAPLLKELLNRVEDFQQHSEKVLAEEAPSPVEIQGLLDMSFELDVELPELPLLRERLAQARWLDRVRQATAQPQSLTLDTMRRLIDQGVGLVPHPSVERAMARLQELLTVSEHWEDRARDLLKARPRHCVETLAAALQEVESIPAHLPTCLLLRDAVSRAQEWLQEAESLQLGGRIPVLDTLSDMVSRARAIPVQLNPLARLESLVSEVQAWRESAAKTFLKKNSTYSLLEVLCPLCEVGTGAKPKKAKEALQSVKEAVQSGKRNTGMRLSLSDVERALSESKDSASAMATLAEVRLKEMEALASLRTANESKLAWAAEGVVSGVCVCQGAPAGAMLQCELCRDAFHSGCVADGADPRGGCGGSGQAWLCPRCWRSEKPPMDRLLPLLASLQRLRVHLPEGDALRYVIERTAGWQHRVQQVSASWKLPVAQERSERSRPSPASHRWSSNGKAKPCPRAASCSPQEWSGTDQPHAAFYMEQPCIPLQGLSPELEELMVEGLLLQVSLPEIQQLHHILLNRPAGSQQSDHKQRHSSQDGSSSVKREAVIGADRKAKRRLERESQDGEYRGKARKPQKKPKLNKKKSRDGMSASASPYSALSSASPYSTVSSSPSCSQLSEDSEEDIDLCPAEMCQQPEGEEVDWVQCDGSCNQWFHQVCVGVSAELAEKEDYICVTCTIKDSHRRK</sequence>
<dbReference type="InterPro" id="IPR003347">
    <property type="entry name" value="JmjC_dom"/>
</dbReference>
<dbReference type="InterPro" id="IPR001606">
    <property type="entry name" value="ARID_dom"/>
</dbReference>
<dbReference type="SUPFAM" id="SSF51197">
    <property type="entry name" value="Clavaminate synthase-like"/>
    <property type="match status" value="1"/>
</dbReference>
<organism evidence="24 25">
    <name type="scientific">Synaphobranchus kaupii</name>
    <name type="common">Kaup's arrowtooth eel</name>
    <dbReference type="NCBI Taxonomy" id="118154"/>
    <lineage>
        <taxon>Eukaryota</taxon>
        <taxon>Metazoa</taxon>
        <taxon>Chordata</taxon>
        <taxon>Craniata</taxon>
        <taxon>Vertebrata</taxon>
        <taxon>Euteleostomi</taxon>
        <taxon>Actinopterygii</taxon>
        <taxon>Neopterygii</taxon>
        <taxon>Teleostei</taxon>
        <taxon>Anguilliformes</taxon>
        <taxon>Synaphobranchidae</taxon>
        <taxon>Synaphobranchus</taxon>
    </lineage>
</organism>
<comment type="similarity">
    <text evidence="3">Belongs to the JARID1 histone demethylase family.</text>
</comment>
<feature type="compositionally biased region" description="Low complexity" evidence="19">
    <location>
        <begin position="1447"/>
        <end position="1461"/>
    </location>
</feature>
<feature type="domain" description="PHD-type" evidence="20">
    <location>
        <begin position="310"/>
        <end position="360"/>
    </location>
</feature>
<dbReference type="SMART" id="SM00501">
    <property type="entry name" value="BRIGHT"/>
    <property type="match status" value="1"/>
</dbReference>
<evidence type="ECO:0000256" key="17">
    <source>
        <dbReference type="ARBA" id="ARBA00048734"/>
    </source>
</evidence>
<dbReference type="PANTHER" id="PTHR10694">
    <property type="entry name" value="LYSINE-SPECIFIC DEMETHYLASE"/>
    <property type="match status" value="1"/>
</dbReference>
<evidence type="ECO:0000256" key="3">
    <source>
        <dbReference type="ARBA" id="ARBA00006801"/>
    </source>
</evidence>
<dbReference type="SMART" id="SM00249">
    <property type="entry name" value="PHD"/>
    <property type="match status" value="3"/>
</dbReference>
<protein>
    <recommendedName>
        <fullName evidence="4">[histone H3]-trimethyl-L-lysine(4) demethylase</fullName>
        <ecNumber evidence="4">1.14.11.67</ecNumber>
    </recommendedName>
</protein>
<dbReference type="GO" id="GO:0034647">
    <property type="term" value="F:histone H3K4me/H3K4me2/H3K4me3 demethylase activity"/>
    <property type="evidence" value="ECO:0007669"/>
    <property type="project" value="UniProtKB-EC"/>
</dbReference>
<keyword evidence="16" id="KW-0539">Nucleus</keyword>
<dbReference type="PROSITE" id="PS01359">
    <property type="entry name" value="ZF_PHD_1"/>
    <property type="match status" value="2"/>
</dbReference>
<dbReference type="InterPro" id="IPR011011">
    <property type="entry name" value="Znf_FYVE_PHD"/>
</dbReference>
<keyword evidence="10" id="KW-0223">Dioxygenase</keyword>
<dbReference type="Pfam" id="PF01388">
    <property type="entry name" value="ARID"/>
    <property type="match status" value="1"/>
</dbReference>
<dbReference type="PROSITE" id="PS51184">
    <property type="entry name" value="JMJC"/>
    <property type="match status" value="1"/>
</dbReference>
<keyword evidence="6" id="KW-0677">Repeat</keyword>
<dbReference type="InterPro" id="IPR036431">
    <property type="entry name" value="ARID_dom_sf"/>
</dbReference>
<comment type="caution">
    <text evidence="24">The sequence shown here is derived from an EMBL/GenBank/DDBJ whole genome shotgun (WGS) entry which is preliminary data.</text>
</comment>
<dbReference type="OrthoDB" id="1678912at2759"/>
<keyword evidence="15" id="KW-0804">Transcription</keyword>
<dbReference type="SMART" id="SM01014">
    <property type="entry name" value="ARID"/>
    <property type="match status" value="1"/>
</dbReference>
<evidence type="ECO:0000256" key="7">
    <source>
        <dbReference type="ARBA" id="ARBA00022771"/>
    </source>
</evidence>
<dbReference type="GO" id="GO:0008270">
    <property type="term" value="F:zinc ion binding"/>
    <property type="evidence" value="ECO:0007669"/>
    <property type="project" value="UniProtKB-KW"/>
</dbReference>
<dbReference type="PROSITE" id="PS51183">
    <property type="entry name" value="JMJN"/>
    <property type="match status" value="1"/>
</dbReference>
<evidence type="ECO:0000256" key="16">
    <source>
        <dbReference type="ARBA" id="ARBA00023242"/>
    </source>
</evidence>
<keyword evidence="7 18" id="KW-0863">Zinc-finger</keyword>
<dbReference type="SMART" id="SM00545">
    <property type="entry name" value="JmjN"/>
    <property type="match status" value="1"/>
</dbReference>
<keyword evidence="5" id="KW-0479">Metal-binding</keyword>
<dbReference type="Pfam" id="PF02373">
    <property type="entry name" value="JmjC"/>
    <property type="match status" value="1"/>
</dbReference>
<feature type="compositionally biased region" description="Basic and acidic residues" evidence="19">
    <location>
        <begin position="267"/>
        <end position="296"/>
    </location>
</feature>
<evidence type="ECO:0000256" key="8">
    <source>
        <dbReference type="ARBA" id="ARBA00022833"/>
    </source>
</evidence>
<evidence type="ECO:0000256" key="2">
    <source>
        <dbReference type="ARBA" id="ARBA00004123"/>
    </source>
</evidence>
<evidence type="ECO:0000256" key="11">
    <source>
        <dbReference type="ARBA" id="ARBA00023002"/>
    </source>
</evidence>
<dbReference type="Gene3D" id="3.30.40.10">
    <property type="entry name" value="Zinc/RING finger domain, C3HC4 (zinc finger)"/>
    <property type="match status" value="2"/>
</dbReference>
<feature type="domain" description="JmjC" evidence="23">
    <location>
        <begin position="454"/>
        <end position="620"/>
    </location>
</feature>
<evidence type="ECO:0000313" key="25">
    <source>
        <dbReference type="Proteomes" id="UP001152622"/>
    </source>
</evidence>
<dbReference type="GO" id="GO:0048511">
    <property type="term" value="P:rhythmic process"/>
    <property type="evidence" value="ECO:0007669"/>
    <property type="project" value="UniProtKB-KW"/>
</dbReference>
<dbReference type="EMBL" id="JAINUF010000001">
    <property type="protein sequence ID" value="KAJ8379864.1"/>
    <property type="molecule type" value="Genomic_DNA"/>
</dbReference>
<dbReference type="InterPro" id="IPR013083">
    <property type="entry name" value="Znf_RING/FYVE/PHD"/>
</dbReference>
<keyword evidence="9" id="KW-0156">Chromatin regulator</keyword>
<dbReference type="Pfam" id="PF02375">
    <property type="entry name" value="JmjN"/>
    <property type="match status" value="1"/>
</dbReference>
<dbReference type="CDD" id="cd15687">
    <property type="entry name" value="PHD3_KDM5B"/>
    <property type="match status" value="1"/>
</dbReference>
<feature type="compositionally biased region" description="Basic residues" evidence="19">
    <location>
        <begin position="1427"/>
        <end position="1442"/>
    </location>
</feature>
<dbReference type="SUPFAM" id="SSF46774">
    <property type="entry name" value="ARID-like"/>
    <property type="match status" value="1"/>
</dbReference>
<dbReference type="CDD" id="cd16874">
    <property type="entry name" value="ARID_KDM5B"/>
    <property type="match status" value="1"/>
</dbReference>
<dbReference type="SUPFAM" id="SSF57903">
    <property type="entry name" value="FYVE/PHD zinc finger"/>
    <property type="match status" value="3"/>
</dbReference>
<dbReference type="FunFam" id="1.10.150.60:FF:000001">
    <property type="entry name" value="Putative lysine-specific demethylase 5b"/>
    <property type="match status" value="1"/>
</dbReference>
<keyword evidence="25" id="KW-1185">Reference proteome</keyword>
<evidence type="ECO:0000256" key="15">
    <source>
        <dbReference type="ARBA" id="ARBA00023163"/>
    </source>
</evidence>
<evidence type="ECO:0000256" key="6">
    <source>
        <dbReference type="ARBA" id="ARBA00022737"/>
    </source>
</evidence>
<evidence type="ECO:0000259" key="20">
    <source>
        <dbReference type="PROSITE" id="PS50016"/>
    </source>
</evidence>
<dbReference type="GO" id="GO:0006355">
    <property type="term" value="P:regulation of DNA-templated transcription"/>
    <property type="evidence" value="ECO:0007669"/>
    <property type="project" value="TreeGrafter"/>
</dbReference>
<dbReference type="GO" id="GO:0005654">
    <property type="term" value="C:nucleoplasm"/>
    <property type="evidence" value="ECO:0007669"/>
    <property type="project" value="UniProtKB-ARBA"/>
</dbReference>
<reference evidence="24" key="1">
    <citation type="journal article" date="2023" name="Science">
        <title>Genome structures resolve the early diversification of teleost fishes.</title>
        <authorList>
            <person name="Parey E."/>
            <person name="Louis A."/>
            <person name="Montfort J."/>
            <person name="Bouchez O."/>
            <person name="Roques C."/>
            <person name="Iampietro C."/>
            <person name="Lluch J."/>
            <person name="Castinel A."/>
            <person name="Donnadieu C."/>
            <person name="Desvignes T."/>
            <person name="Floi Bucao C."/>
            <person name="Jouanno E."/>
            <person name="Wen M."/>
            <person name="Mejri S."/>
            <person name="Dirks R."/>
            <person name="Jansen H."/>
            <person name="Henkel C."/>
            <person name="Chen W.J."/>
            <person name="Zahm M."/>
            <person name="Cabau C."/>
            <person name="Klopp C."/>
            <person name="Thompson A.W."/>
            <person name="Robinson-Rechavi M."/>
            <person name="Braasch I."/>
            <person name="Lecointre G."/>
            <person name="Bobe J."/>
            <person name="Postlethwait J.H."/>
            <person name="Berthelot C."/>
            <person name="Roest Crollius H."/>
            <person name="Guiguen Y."/>
        </authorList>
    </citation>
    <scope>NUCLEOTIDE SEQUENCE</scope>
    <source>
        <strain evidence="24">WJC10195</strain>
    </source>
</reference>
<dbReference type="InterPro" id="IPR004198">
    <property type="entry name" value="Znf_C5HC2"/>
</dbReference>
<dbReference type="InterPro" id="IPR048615">
    <property type="entry name" value="KDM5_C-hel"/>
</dbReference>
<dbReference type="Pfam" id="PF21323">
    <property type="entry name" value="KDM5_C-hel"/>
    <property type="match status" value="1"/>
</dbReference>
<evidence type="ECO:0000256" key="19">
    <source>
        <dbReference type="SAM" id="MobiDB-lite"/>
    </source>
</evidence>
<dbReference type="SMART" id="SM00558">
    <property type="entry name" value="JmjC"/>
    <property type="match status" value="1"/>
</dbReference>
<dbReference type="FunFam" id="2.60.120.650:FF:000035">
    <property type="entry name" value="PHD transcription factor Rum1"/>
    <property type="match status" value="1"/>
</dbReference>
<dbReference type="FunFam" id="2.60.120.650:FF:000001">
    <property type="entry name" value="Putative lysine-specific demethylase 5b"/>
    <property type="match status" value="1"/>
</dbReference>
<comment type="catalytic activity">
    <reaction evidence="17">
        <text>N(6),N(6),N(6)-trimethyl-L-lysyl(4)-[histone H3] + 3 2-oxoglutarate + 3 O2 = L-lysyl(4)-[histone H3] + 3 formaldehyde + 3 succinate + 3 CO2</text>
        <dbReference type="Rhea" id="RHEA:60208"/>
        <dbReference type="Rhea" id="RHEA-COMP:15537"/>
        <dbReference type="Rhea" id="RHEA-COMP:15547"/>
        <dbReference type="ChEBI" id="CHEBI:15379"/>
        <dbReference type="ChEBI" id="CHEBI:16526"/>
        <dbReference type="ChEBI" id="CHEBI:16810"/>
        <dbReference type="ChEBI" id="CHEBI:16842"/>
        <dbReference type="ChEBI" id="CHEBI:29969"/>
        <dbReference type="ChEBI" id="CHEBI:30031"/>
        <dbReference type="ChEBI" id="CHEBI:61961"/>
        <dbReference type="EC" id="1.14.11.67"/>
    </reaction>
</comment>
<comment type="cofactor">
    <cofactor evidence="1">
        <name>Fe(2+)</name>
        <dbReference type="ChEBI" id="CHEBI:29033"/>
    </cofactor>
</comment>
<dbReference type="PANTHER" id="PTHR10694:SF3">
    <property type="entry name" value="LYSINE-SPECIFIC DEMETHYLASE 5B"/>
    <property type="match status" value="1"/>
</dbReference>
<dbReference type="Pfam" id="PF00628">
    <property type="entry name" value="PHD"/>
    <property type="match status" value="3"/>
</dbReference>
<dbReference type="InterPro" id="IPR001965">
    <property type="entry name" value="Znf_PHD"/>
</dbReference>
<dbReference type="Gene3D" id="2.60.120.650">
    <property type="entry name" value="Cupin"/>
    <property type="match status" value="1"/>
</dbReference>
<comment type="subcellular location">
    <subcellularLocation>
        <location evidence="2">Nucleus</location>
    </subcellularLocation>
</comment>
<evidence type="ECO:0000256" key="13">
    <source>
        <dbReference type="ARBA" id="ARBA00023015"/>
    </source>
</evidence>